<name>A0A1M6NR28_9BACT</name>
<dbReference type="PRINTS" id="PR00260">
    <property type="entry name" value="CHEMTRNSDUCR"/>
</dbReference>
<dbReference type="SMART" id="SM00304">
    <property type="entry name" value="HAMP"/>
    <property type="match status" value="2"/>
</dbReference>
<dbReference type="STRING" id="1121393.SAMN02745216_02665"/>
<feature type="region of interest" description="Disordered" evidence="5">
    <location>
        <begin position="730"/>
        <end position="757"/>
    </location>
</feature>
<reference evidence="10" key="1">
    <citation type="submission" date="2016-11" db="EMBL/GenBank/DDBJ databases">
        <authorList>
            <person name="Varghese N."/>
            <person name="Submissions S."/>
        </authorList>
    </citation>
    <scope>NUCLEOTIDE SEQUENCE [LARGE SCALE GENOMIC DNA]</scope>
    <source>
        <strain evidence="10">DSM 16219</strain>
    </source>
</reference>
<keyword evidence="6" id="KW-1133">Transmembrane helix</keyword>
<dbReference type="AlphaFoldDB" id="A0A1M6NR28"/>
<evidence type="ECO:0000256" key="2">
    <source>
        <dbReference type="ARBA" id="ARBA00022481"/>
    </source>
</evidence>
<gene>
    <name evidence="9" type="ORF">SAMN02745216_02665</name>
</gene>
<keyword evidence="4" id="KW-0807">Transducer</keyword>
<dbReference type="PANTHER" id="PTHR43531">
    <property type="entry name" value="PROTEIN ICFG"/>
    <property type="match status" value="1"/>
</dbReference>
<organism evidence="9 10">
    <name type="scientific">Desulfatibacillum alkenivorans DSM 16219</name>
    <dbReference type="NCBI Taxonomy" id="1121393"/>
    <lineage>
        <taxon>Bacteria</taxon>
        <taxon>Pseudomonadati</taxon>
        <taxon>Thermodesulfobacteriota</taxon>
        <taxon>Desulfobacteria</taxon>
        <taxon>Desulfobacterales</taxon>
        <taxon>Desulfatibacillaceae</taxon>
        <taxon>Desulfatibacillum</taxon>
    </lineage>
</organism>
<comment type="similarity">
    <text evidence="3">Belongs to the methyl-accepting chemotaxis (MCP) protein family.</text>
</comment>
<dbReference type="Gene3D" id="6.10.340.10">
    <property type="match status" value="1"/>
</dbReference>
<evidence type="ECO:0000256" key="3">
    <source>
        <dbReference type="ARBA" id="ARBA00029447"/>
    </source>
</evidence>
<keyword evidence="2" id="KW-0488">Methylation</keyword>
<evidence type="ECO:0000256" key="6">
    <source>
        <dbReference type="SAM" id="Phobius"/>
    </source>
</evidence>
<dbReference type="SMART" id="SM00283">
    <property type="entry name" value="MA"/>
    <property type="match status" value="1"/>
</dbReference>
<dbReference type="SUPFAM" id="SSF58104">
    <property type="entry name" value="Methyl-accepting chemotaxis protein (MCP) signaling domain"/>
    <property type="match status" value="1"/>
</dbReference>
<keyword evidence="6" id="KW-0812">Transmembrane</keyword>
<dbReference type="Pfam" id="PF00015">
    <property type="entry name" value="MCPsignal"/>
    <property type="match status" value="1"/>
</dbReference>
<dbReference type="InterPro" id="IPR004089">
    <property type="entry name" value="MCPsignal_dom"/>
</dbReference>
<feature type="domain" description="HAMP" evidence="8">
    <location>
        <begin position="410"/>
        <end position="462"/>
    </location>
</feature>
<dbReference type="GO" id="GO:0006935">
    <property type="term" value="P:chemotaxis"/>
    <property type="evidence" value="ECO:0007669"/>
    <property type="project" value="InterPro"/>
</dbReference>
<feature type="region of interest" description="Disordered" evidence="5">
    <location>
        <begin position="521"/>
        <end position="550"/>
    </location>
</feature>
<keyword evidence="6" id="KW-0472">Membrane</keyword>
<sequence>MFEKMKVKTQLMCGFGLVLICLVAVIVVSTNGFKKTAGSFANLLTNEGGIKVATIKAGAGMLECQSNEKDFMLYKDPVYVEQFGQSAAAFEKMLGETITLAREAGHEDIARAAGNVINKEQEYVRAFHALVDAEKRKGLDHASGLQGAFREQAQILQNAMGKHAIDDLRESYLNLRRHEKDYHRTQADRDKTTWDEAIAKYEGLLGKSTGDAESVKAQLEALDLYKKYRARYFKTLEDYGPGLMLDSSYESLNRRPVRDMEEAIASTYVPRSEALILSVRKAEKDYLLRGEDKYVDEVHQGMEALVGALESSEVAPEEVDRLKAVINQYLTAFDELAAEDKNAASLSKAMKDSVNAITPLLKAMDTQVDETIAKVTNDTAAFASRQGKIGIGVGVFAVLAGILAAVLITASIRRPIARTVQFAQAIRDGDLSKRMRLSMDNEVGQLSDALDAMADSIEASQAEIQKNLSELQEVVHNVTQVAHQVTSGANQVADASQSLSQGATEQASSLEEISASMNEIHSQTRTNAENAEQASQLASSARDSGQQGSEQVQALESAMADIERASGDISRIIKTIDDIAFQTNLLALNAAVEAARAGAHGKGFAVVAQEVRALAARSAKAAEETSVLIEGSGAKISHGNDVAQQTVSVLTEIIQDVGKVSDLVDEIAASSNEQAQGISQINQGLTQIDSVTQQNTANAEETAAAAQELSSQAGSLREILDNFLNSRQSANVYEEQPAEALPAPDEPVQAPALTWGD</sequence>
<evidence type="ECO:0000259" key="8">
    <source>
        <dbReference type="PROSITE" id="PS50885"/>
    </source>
</evidence>
<protein>
    <submittedName>
        <fullName evidence="9">Methyl-accepting chemotaxis protein</fullName>
    </submittedName>
</protein>
<evidence type="ECO:0000313" key="9">
    <source>
        <dbReference type="EMBL" id="SHJ98100.1"/>
    </source>
</evidence>
<dbReference type="CDD" id="cd06225">
    <property type="entry name" value="HAMP"/>
    <property type="match status" value="1"/>
</dbReference>
<dbReference type="GO" id="GO:0004888">
    <property type="term" value="F:transmembrane signaling receptor activity"/>
    <property type="evidence" value="ECO:0007669"/>
    <property type="project" value="InterPro"/>
</dbReference>
<dbReference type="PROSITE" id="PS50111">
    <property type="entry name" value="CHEMOTAXIS_TRANSDUC_2"/>
    <property type="match status" value="1"/>
</dbReference>
<evidence type="ECO:0000256" key="1">
    <source>
        <dbReference type="ARBA" id="ARBA00004370"/>
    </source>
</evidence>
<dbReference type="InterPro" id="IPR032255">
    <property type="entry name" value="HBM"/>
</dbReference>
<evidence type="ECO:0000256" key="4">
    <source>
        <dbReference type="PROSITE-ProRule" id="PRU00284"/>
    </source>
</evidence>
<evidence type="ECO:0000313" key="10">
    <source>
        <dbReference type="Proteomes" id="UP000183994"/>
    </source>
</evidence>
<dbReference type="PANTHER" id="PTHR43531:SF14">
    <property type="entry name" value="METHYL-ACCEPTING CHEMOTAXIS PROTEIN I-RELATED"/>
    <property type="match status" value="1"/>
</dbReference>
<dbReference type="InterPro" id="IPR003660">
    <property type="entry name" value="HAMP_dom"/>
</dbReference>
<dbReference type="GO" id="GO:0007165">
    <property type="term" value="P:signal transduction"/>
    <property type="evidence" value="ECO:0007669"/>
    <property type="project" value="UniProtKB-KW"/>
</dbReference>
<accession>A0A1M6NR28</accession>
<dbReference type="Gene3D" id="1.10.287.950">
    <property type="entry name" value="Methyl-accepting chemotaxis protein"/>
    <property type="match status" value="1"/>
</dbReference>
<dbReference type="EMBL" id="FQZU01000015">
    <property type="protein sequence ID" value="SHJ98100.1"/>
    <property type="molecule type" value="Genomic_DNA"/>
</dbReference>
<evidence type="ECO:0000256" key="5">
    <source>
        <dbReference type="SAM" id="MobiDB-lite"/>
    </source>
</evidence>
<dbReference type="GO" id="GO:0005886">
    <property type="term" value="C:plasma membrane"/>
    <property type="evidence" value="ECO:0007669"/>
    <property type="project" value="TreeGrafter"/>
</dbReference>
<feature type="domain" description="Methyl-accepting transducer" evidence="7">
    <location>
        <begin position="481"/>
        <end position="710"/>
    </location>
</feature>
<dbReference type="SMART" id="SM01358">
    <property type="entry name" value="HBM"/>
    <property type="match status" value="1"/>
</dbReference>
<keyword evidence="10" id="KW-1185">Reference proteome</keyword>
<feature type="transmembrane region" description="Helical" evidence="6">
    <location>
        <begin position="389"/>
        <end position="412"/>
    </location>
</feature>
<dbReference type="PROSITE" id="PS50885">
    <property type="entry name" value="HAMP"/>
    <property type="match status" value="1"/>
</dbReference>
<dbReference type="InterPro" id="IPR004090">
    <property type="entry name" value="Chemotax_Me-accpt_rcpt"/>
</dbReference>
<comment type="subcellular location">
    <subcellularLocation>
        <location evidence="1">Membrane</location>
    </subcellularLocation>
</comment>
<proteinExistence type="inferred from homology"/>
<evidence type="ECO:0000259" key="7">
    <source>
        <dbReference type="PROSITE" id="PS50111"/>
    </source>
</evidence>
<dbReference type="FunFam" id="1.10.287.950:FF:000001">
    <property type="entry name" value="Methyl-accepting chemotaxis sensory transducer"/>
    <property type="match status" value="1"/>
</dbReference>
<dbReference type="RefSeq" id="WP_073476570.1">
    <property type="nucleotide sequence ID" value="NZ_FQZU01000015.1"/>
</dbReference>
<dbReference type="InterPro" id="IPR051310">
    <property type="entry name" value="MCP_chemotaxis"/>
</dbReference>
<dbReference type="Pfam" id="PF00672">
    <property type="entry name" value="HAMP"/>
    <property type="match status" value="1"/>
</dbReference>
<dbReference type="Proteomes" id="UP000183994">
    <property type="component" value="Unassembled WGS sequence"/>
</dbReference>